<dbReference type="Gene3D" id="3.40.30.10">
    <property type="entry name" value="Glutaredoxin"/>
    <property type="match status" value="1"/>
</dbReference>
<comment type="caution">
    <text evidence="1">The sequence shown here is derived from an EMBL/GenBank/DDBJ whole genome shotgun (WGS) entry which is preliminary data.</text>
</comment>
<evidence type="ECO:0008006" key="3">
    <source>
        <dbReference type="Google" id="ProtNLM"/>
    </source>
</evidence>
<dbReference type="SUPFAM" id="SSF52833">
    <property type="entry name" value="Thioredoxin-like"/>
    <property type="match status" value="1"/>
</dbReference>
<accession>A0A255XUL4</accession>
<dbReference type="AlphaFoldDB" id="A0A255XUL4"/>
<evidence type="ECO:0000313" key="1">
    <source>
        <dbReference type="EMBL" id="OYQ20602.1"/>
    </source>
</evidence>
<name>A0A255XUL4_9PROT</name>
<keyword evidence="2" id="KW-1185">Reference proteome</keyword>
<reference evidence="1 2" key="1">
    <citation type="submission" date="2017-07" db="EMBL/GenBank/DDBJ databases">
        <title>Elstera cyanobacteriorum sp. nov., a novel bacterium isolated from cyanobacterial aggregates in a eutrophic lake.</title>
        <authorList>
            <person name="Cai H."/>
        </authorList>
    </citation>
    <scope>NUCLEOTIDE SEQUENCE [LARGE SCALE GENOMIC DNA]</scope>
    <source>
        <strain evidence="1 2">TH019</strain>
    </source>
</reference>
<dbReference type="Proteomes" id="UP000216361">
    <property type="component" value="Unassembled WGS sequence"/>
</dbReference>
<protein>
    <recommendedName>
        <fullName evidence="3">Ferredoxin</fullName>
    </recommendedName>
</protein>
<dbReference type="OrthoDB" id="7366680at2"/>
<dbReference type="InterPro" id="IPR036249">
    <property type="entry name" value="Thioredoxin-like_sf"/>
</dbReference>
<sequence>MEPPEPPPLVLLVCTNRRFGWDRPSCAGRGARKLLKALRAEAAARALPITITEAPCQGRCSRGPVVRLPDGEVRSIPKVVPDAIAHLLLGF</sequence>
<evidence type="ECO:0000313" key="2">
    <source>
        <dbReference type="Proteomes" id="UP000216361"/>
    </source>
</evidence>
<proteinExistence type="predicted"/>
<dbReference type="RefSeq" id="WP_094407753.1">
    <property type="nucleotide sequence ID" value="NZ_BMJZ01000009.1"/>
</dbReference>
<organism evidence="1 2">
    <name type="scientific">Elstera cyanobacteriorum</name>
    <dbReference type="NCBI Taxonomy" id="2022747"/>
    <lineage>
        <taxon>Bacteria</taxon>
        <taxon>Pseudomonadati</taxon>
        <taxon>Pseudomonadota</taxon>
        <taxon>Alphaproteobacteria</taxon>
        <taxon>Rhodospirillales</taxon>
        <taxon>Rhodospirillaceae</taxon>
        <taxon>Elstera</taxon>
    </lineage>
</organism>
<gene>
    <name evidence="1" type="ORF">CHR90_04300</name>
</gene>
<dbReference type="EMBL" id="NOXS01000027">
    <property type="protein sequence ID" value="OYQ20602.1"/>
    <property type="molecule type" value="Genomic_DNA"/>
</dbReference>